<evidence type="ECO:0000256" key="2">
    <source>
        <dbReference type="ARBA" id="ARBA00022723"/>
    </source>
</evidence>
<dbReference type="Gene3D" id="4.10.240.10">
    <property type="entry name" value="Zn(2)-C6 fungal-type DNA-binding domain"/>
    <property type="match status" value="1"/>
</dbReference>
<dbReference type="Proteomes" id="UP000186594">
    <property type="component" value="Unassembled WGS sequence"/>
</dbReference>
<comment type="caution">
    <text evidence="5">The sequence shown here is derived from an EMBL/GenBank/DDBJ whole genome shotgun (WGS) entry which is preliminary data.</text>
</comment>
<reference evidence="5 6" key="1">
    <citation type="submission" date="2016-04" db="EMBL/GenBank/DDBJ databases">
        <title>Evolutionary innovation and constraint leading to complex multicellularity in the Ascomycota.</title>
        <authorList>
            <person name="Cisse O."/>
            <person name="Nguyen A."/>
            <person name="Hewitt D.A."/>
            <person name="Jedd G."/>
            <person name="Stajich J.E."/>
        </authorList>
    </citation>
    <scope>NUCLEOTIDE SEQUENCE [LARGE SCALE GENOMIC DNA]</scope>
    <source>
        <strain evidence="5 6">DAH-3</strain>
    </source>
</reference>
<dbReference type="GO" id="GO:0006351">
    <property type="term" value="P:DNA-templated transcription"/>
    <property type="evidence" value="ECO:0007669"/>
    <property type="project" value="InterPro"/>
</dbReference>
<dbReference type="CDD" id="cd12148">
    <property type="entry name" value="fungal_TF_MHR"/>
    <property type="match status" value="1"/>
</dbReference>
<gene>
    <name evidence="5" type="ORF">NEOLI_003625</name>
</gene>
<evidence type="ECO:0000313" key="5">
    <source>
        <dbReference type="EMBL" id="OLL22009.1"/>
    </source>
</evidence>
<dbReference type="SUPFAM" id="SSF57701">
    <property type="entry name" value="Zn2/Cys6 DNA-binding domain"/>
    <property type="match status" value="1"/>
</dbReference>
<dbReference type="AlphaFoldDB" id="A0A1U7LH86"/>
<evidence type="ECO:0000256" key="1">
    <source>
        <dbReference type="ARBA" id="ARBA00004123"/>
    </source>
</evidence>
<dbReference type="InterPro" id="IPR036864">
    <property type="entry name" value="Zn2-C6_fun-type_DNA-bd_sf"/>
</dbReference>
<accession>A0A1U7LH86</accession>
<evidence type="ECO:0000256" key="3">
    <source>
        <dbReference type="ARBA" id="ARBA00023242"/>
    </source>
</evidence>
<dbReference type="PROSITE" id="PS00463">
    <property type="entry name" value="ZN2_CY6_FUNGAL_1"/>
    <property type="match status" value="1"/>
</dbReference>
<evidence type="ECO:0000259" key="4">
    <source>
        <dbReference type="PROSITE" id="PS50048"/>
    </source>
</evidence>
<dbReference type="InterPro" id="IPR001138">
    <property type="entry name" value="Zn2Cys6_DnaBD"/>
</dbReference>
<dbReference type="SMART" id="SM00066">
    <property type="entry name" value="GAL4"/>
    <property type="match status" value="1"/>
</dbReference>
<dbReference type="GO" id="GO:0000981">
    <property type="term" value="F:DNA-binding transcription factor activity, RNA polymerase II-specific"/>
    <property type="evidence" value="ECO:0007669"/>
    <property type="project" value="InterPro"/>
</dbReference>
<proteinExistence type="predicted"/>
<dbReference type="EMBL" id="LXFE01004028">
    <property type="protein sequence ID" value="OLL22009.1"/>
    <property type="molecule type" value="Genomic_DNA"/>
</dbReference>
<dbReference type="CDD" id="cd00067">
    <property type="entry name" value="GAL4"/>
    <property type="match status" value="1"/>
</dbReference>
<evidence type="ECO:0000313" key="6">
    <source>
        <dbReference type="Proteomes" id="UP000186594"/>
    </source>
</evidence>
<dbReference type="GO" id="GO:0008270">
    <property type="term" value="F:zinc ion binding"/>
    <property type="evidence" value="ECO:0007669"/>
    <property type="project" value="InterPro"/>
</dbReference>
<keyword evidence="2" id="KW-0479">Metal-binding</keyword>
<dbReference type="PROSITE" id="PS50048">
    <property type="entry name" value="ZN2_CY6_FUNGAL_2"/>
    <property type="match status" value="1"/>
</dbReference>
<dbReference type="STRING" id="1198029.A0A1U7LH86"/>
<organism evidence="5 6">
    <name type="scientific">Neolecta irregularis (strain DAH-3)</name>
    <dbReference type="NCBI Taxonomy" id="1198029"/>
    <lineage>
        <taxon>Eukaryota</taxon>
        <taxon>Fungi</taxon>
        <taxon>Dikarya</taxon>
        <taxon>Ascomycota</taxon>
        <taxon>Taphrinomycotina</taxon>
        <taxon>Neolectales</taxon>
        <taxon>Neolectaceae</taxon>
        <taxon>Neolecta</taxon>
    </lineage>
</organism>
<keyword evidence="6" id="KW-1185">Reference proteome</keyword>
<dbReference type="PANTHER" id="PTHR31001:SF40">
    <property type="entry name" value="ZN(II)2CYS6 TRANSCRIPTION FACTOR (EUROFUNG)"/>
    <property type="match status" value="1"/>
</dbReference>
<comment type="subcellular location">
    <subcellularLocation>
        <location evidence="1">Nucleus</location>
    </subcellularLocation>
</comment>
<dbReference type="OrthoDB" id="424974at2759"/>
<dbReference type="InterPro" id="IPR007219">
    <property type="entry name" value="XnlR_reg_dom"/>
</dbReference>
<name>A0A1U7LH86_NEOID</name>
<dbReference type="SMART" id="SM00906">
    <property type="entry name" value="Fungal_trans"/>
    <property type="match status" value="1"/>
</dbReference>
<dbReference type="PANTHER" id="PTHR31001">
    <property type="entry name" value="UNCHARACTERIZED TRANSCRIPTIONAL REGULATORY PROTEIN"/>
    <property type="match status" value="1"/>
</dbReference>
<keyword evidence="3" id="KW-0539">Nucleus</keyword>
<dbReference type="GO" id="GO:0005634">
    <property type="term" value="C:nucleus"/>
    <property type="evidence" value="ECO:0007669"/>
    <property type="project" value="UniProtKB-SubCell"/>
</dbReference>
<dbReference type="Pfam" id="PF04082">
    <property type="entry name" value="Fungal_trans"/>
    <property type="match status" value="1"/>
</dbReference>
<dbReference type="Pfam" id="PF00172">
    <property type="entry name" value="Zn_clus"/>
    <property type="match status" value="1"/>
</dbReference>
<dbReference type="OMA" id="RASSHWI"/>
<dbReference type="InterPro" id="IPR050613">
    <property type="entry name" value="Sec_Metabolite_Reg"/>
</dbReference>
<dbReference type="GO" id="GO:0003677">
    <property type="term" value="F:DNA binding"/>
    <property type="evidence" value="ECO:0007669"/>
    <property type="project" value="InterPro"/>
</dbReference>
<protein>
    <submittedName>
        <fullName evidence="5">Putative transcriptional regulatory protein</fullName>
    </submittedName>
</protein>
<feature type="domain" description="Zn(2)-C6 fungal-type" evidence="4">
    <location>
        <begin position="13"/>
        <end position="42"/>
    </location>
</feature>
<sequence>MTSQNNKRRPILSCKSCRLRKSKCDRGIPCSNCRMRGNACIYEEGISFEALDIQNGLTTQSSKTTKIRSLSSSPRKSGTVEQAEFCPNDAQELANDAIRSLGDLTFLNGQCKYHGNKSAVAKHIRPELQILSAPVSRTGNEDQWFGITLERLNEFVDSILPVRGAVDLLFARYFIINPLITQLIRPQFQQEYETYWATRRASSHWIASLFGIICVSLRSYPNDDIPELVSIITSLGSSRVNLRRRLQDAIRYCLFLGGGLDNYDLDAVLALLLYQLNSDIISSSQLWFSNGCIVSMSQTLGLHRDPSMFPVSQIEAEWRRRLWMQVRLWDITNAWHEGLPTHINEFDTDTRFPTYDPLFDGEGESNVRRFQWMEAFNTIFLMWGRTHQNLFALIPPSYTIIKKLDEDANKAYEMASPWLHITSDQDLLISDPLILWQQITIEMAWNRALLSLHLPYTSSTSTHLSKRRALEASRRSVRTFLAFYRRRDELGLFRWFGQMWIFTTPLIGTLYLAVKLATDASRNPQAWQMVSDSLTALRGCPEFLNTPQASAAFETIEQIQTLREVSREITNALDAYGGFESINWNLLKKPS</sequence>